<dbReference type="InterPro" id="IPR005184">
    <property type="entry name" value="DUF306_Meta_HslJ"/>
</dbReference>
<keyword evidence="1" id="KW-0732">Signal</keyword>
<dbReference type="PANTHER" id="PTHR35535">
    <property type="entry name" value="HEAT SHOCK PROTEIN HSLJ"/>
    <property type="match status" value="1"/>
</dbReference>
<comment type="caution">
    <text evidence="3">The sequence shown here is derived from an EMBL/GenBank/DDBJ whole genome shotgun (WGS) entry which is preliminary data.</text>
</comment>
<dbReference type="RefSeq" id="WP_160798755.1">
    <property type="nucleotide sequence ID" value="NZ_WRPA01000024.1"/>
</dbReference>
<evidence type="ECO:0000313" key="4">
    <source>
        <dbReference type="Proteomes" id="UP000474778"/>
    </source>
</evidence>
<proteinExistence type="predicted"/>
<dbReference type="AlphaFoldDB" id="A0A6L7I2G4"/>
<dbReference type="InterPro" id="IPR053147">
    <property type="entry name" value="Hsp_HslJ-like"/>
</dbReference>
<protein>
    <submittedName>
        <fullName evidence="3">META domain-containing protein</fullName>
    </submittedName>
</protein>
<feature type="signal peptide" evidence="1">
    <location>
        <begin position="1"/>
        <end position="21"/>
    </location>
</feature>
<organism evidence="3 4">
    <name type="scientific">Shewanella insulae</name>
    <dbReference type="NCBI Taxonomy" id="2681496"/>
    <lineage>
        <taxon>Bacteria</taxon>
        <taxon>Pseudomonadati</taxon>
        <taxon>Pseudomonadota</taxon>
        <taxon>Gammaproteobacteria</taxon>
        <taxon>Alteromonadales</taxon>
        <taxon>Shewanellaceae</taxon>
        <taxon>Shewanella</taxon>
    </lineage>
</organism>
<gene>
    <name evidence="3" type="ORF">GNT65_18995</name>
</gene>
<dbReference type="Gene3D" id="2.40.128.270">
    <property type="match status" value="1"/>
</dbReference>
<feature type="domain" description="DUF306" evidence="2">
    <location>
        <begin position="33"/>
        <end position="134"/>
    </location>
</feature>
<evidence type="ECO:0000259" key="2">
    <source>
        <dbReference type="Pfam" id="PF03724"/>
    </source>
</evidence>
<name>A0A6L7I2G4_9GAMM</name>
<dbReference type="PANTHER" id="PTHR35535:SF1">
    <property type="entry name" value="HEAT SHOCK PROTEIN HSLJ"/>
    <property type="match status" value="1"/>
</dbReference>
<evidence type="ECO:0000313" key="3">
    <source>
        <dbReference type="EMBL" id="MXR70747.1"/>
    </source>
</evidence>
<keyword evidence="4" id="KW-1185">Reference proteome</keyword>
<reference evidence="3 4" key="1">
    <citation type="submission" date="2019-12" db="EMBL/GenBank/DDBJ databases">
        <title>Shewanella insulae sp. nov., isolated from a tidal flat.</title>
        <authorList>
            <person name="Yoon J.-H."/>
        </authorList>
    </citation>
    <scope>NUCLEOTIDE SEQUENCE [LARGE SCALE GENOMIC DNA]</scope>
    <source>
        <strain evidence="3 4">JBTF-M18</strain>
    </source>
</reference>
<dbReference type="EMBL" id="WRPA01000024">
    <property type="protein sequence ID" value="MXR70747.1"/>
    <property type="molecule type" value="Genomic_DNA"/>
</dbReference>
<dbReference type="PROSITE" id="PS51257">
    <property type="entry name" value="PROKAR_LIPOPROTEIN"/>
    <property type="match status" value="1"/>
</dbReference>
<dbReference type="InterPro" id="IPR038670">
    <property type="entry name" value="HslJ-like_sf"/>
</dbReference>
<feature type="chain" id="PRO_5026905926" evidence="1">
    <location>
        <begin position="22"/>
        <end position="137"/>
    </location>
</feature>
<accession>A0A6L7I2G4</accession>
<sequence>MFKKFIFIAGTLLGLSACQSASLTGGEDLDILGSWHIEAVQGKAVIDYSPAQLVFAEDGALSGNNSCNQFFGKYQLDGRALLLSPAGSTMKACVDALMQQERSVMQAMSEVTQARLVKGKLQLKDADGETQLVLSKQ</sequence>
<evidence type="ECO:0000256" key="1">
    <source>
        <dbReference type="SAM" id="SignalP"/>
    </source>
</evidence>
<dbReference type="Proteomes" id="UP000474778">
    <property type="component" value="Unassembled WGS sequence"/>
</dbReference>
<dbReference type="Pfam" id="PF03724">
    <property type="entry name" value="META"/>
    <property type="match status" value="1"/>
</dbReference>